<gene>
    <name evidence="10" type="primary">mglA</name>
    <name evidence="10" type="ORF">ERS852476_02549</name>
</gene>
<sequence length="511" mass="55932">MGENYALELRDISKSFGSVQANDHVDLTLRKSEILAILGENGSGKTTLMNMIYGIYYPDEGHIFVNGKEVTIRSPKDSYELGIGMVHQHFKLVDVLTAAENIVLGLPGKGKLDMKRITEDIQKLADKYGFELDLSQKIYEMSVSQKQTVEIIKMLYRGARILILDEPTAVLTPQESDRLFDILRNMRKDGCSIMIITHKLQEVLALSDRVAILRKGKYIDTVETAQANAQSLSEMMVGGRVDLNIDRPEPENVKKRLVVKGLNCKNKEEVKTLDDVDLTVNAGEILGIAGISGSGQKEFLEAIAGLQAIESGSITLLDDNGKGTELAGMDSISINKAGISLAFVPEDRIGMGLVGDMDMTDNMMLRSYRNGKSPFLDRKGPKALALKIKEQLEVMTPSISAPVRQMSGGNVQKVLVGREIAQNPKVLLVAFPTRGVDVNTSHVIYRLLNEQKKKGVAVVCVIEDLDVVLELCDRIAVFCGGKISGIEDGRTATKEGIGILMTKHEKGGTQA</sequence>
<dbReference type="SMART" id="SM00382">
    <property type="entry name" value="AAA"/>
    <property type="match status" value="2"/>
</dbReference>
<dbReference type="EC" id="3.6.3.17" evidence="10"/>
<dbReference type="PROSITE" id="PS50893">
    <property type="entry name" value="ABC_TRANSPORTER_2"/>
    <property type="match status" value="2"/>
</dbReference>
<dbReference type="RefSeq" id="WP_055058393.1">
    <property type="nucleotide sequence ID" value="NZ_CYZP01000023.1"/>
</dbReference>
<name>A0A174EAP3_9FIRM</name>
<evidence type="ECO:0000256" key="8">
    <source>
        <dbReference type="ARBA" id="ARBA00023136"/>
    </source>
</evidence>
<evidence type="ECO:0000313" key="11">
    <source>
        <dbReference type="Proteomes" id="UP000095645"/>
    </source>
</evidence>
<comment type="subcellular location">
    <subcellularLocation>
        <location evidence="1">Cell membrane</location>
        <topology evidence="1">Peripheral membrane protein</topology>
    </subcellularLocation>
</comment>
<dbReference type="EMBL" id="CYZP01000023">
    <property type="protein sequence ID" value="CUO33365.1"/>
    <property type="molecule type" value="Genomic_DNA"/>
</dbReference>
<dbReference type="InterPro" id="IPR050107">
    <property type="entry name" value="ABC_carbohydrate_import_ATPase"/>
</dbReference>
<dbReference type="CDD" id="cd03216">
    <property type="entry name" value="ABC_Carb_Monos_I"/>
    <property type="match status" value="1"/>
</dbReference>
<evidence type="ECO:0000256" key="7">
    <source>
        <dbReference type="ARBA" id="ARBA00022967"/>
    </source>
</evidence>
<keyword evidence="10" id="KW-0378">Hydrolase</keyword>
<evidence type="ECO:0000259" key="9">
    <source>
        <dbReference type="PROSITE" id="PS50893"/>
    </source>
</evidence>
<dbReference type="InterPro" id="IPR027417">
    <property type="entry name" value="P-loop_NTPase"/>
</dbReference>
<evidence type="ECO:0000256" key="3">
    <source>
        <dbReference type="ARBA" id="ARBA00022475"/>
    </source>
</evidence>
<evidence type="ECO:0000256" key="6">
    <source>
        <dbReference type="ARBA" id="ARBA00022840"/>
    </source>
</evidence>
<evidence type="ECO:0000256" key="2">
    <source>
        <dbReference type="ARBA" id="ARBA00022448"/>
    </source>
</evidence>
<evidence type="ECO:0000256" key="5">
    <source>
        <dbReference type="ARBA" id="ARBA00022741"/>
    </source>
</evidence>
<evidence type="ECO:0000256" key="1">
    <source>
        <dbReference type="ARBA" id="ARBA00004202"/>
    </source>
</evidence>
<keyword evidence="4" id="KW-0677">Repeat</keyword>
<feature type="domain" description="ABC transporter" evidence="9">
    <location>
        <begin position="7"/>
        <end position="240"/>
    </location>
</feature>
<dbReference type="Pfam" id="PF00005">
    <property type="entry name" value="ABC_tran"/>
    <property type="match status" value="2"/>
</dbReference>
<dbReference type="AlphaFoldDB" id="A0A174EAP3"/>
<evidence type="ECO:0000313" key="10">
    <source>
        <dbReference type="EMBL" id="CUO33365.1"/>
    </source>
</evidence>
<keyword evidence="2" id="KW-0813">Transport</keyword>
<keyword evidence="7" id="KW-1278">Translocase</keyword>
<reference evidence="10 11" key="1">
    <citation type="submission" date="2015-09" db="EMBL/GenBank/DDBJ databases">
        <authorList>
            <consortium name="Pathogen Informatics"/>
        </authorList>
    </citation>
    <scope>NUCLEOTIDE SEQUENCE [LARGE SCALE GENOMIC DNA]</scope>
    <source>
        <strain evidence="10 11">2789STDY5834861</strain>
    </source>
</reference>
<dbReference type="InterPro" id="IPR003593">
    <property type="entry name" value="AAA+_ATPase"/>
</dbReference>
<keyword evidence="5" id="KW-0547">Nucleotide-binding</keyword>
<proteinExistence type="predicted"/>
<dbReference type="PANTHER" id="PTHR43790:SF4">
    <property type="entry name" value="GUANOSINE IMPORT ATP-BINDING PROTEIN NUPO"/>
    <property type="match status" value="1"/>
</dbReference>
<dbReference type="GO" id="GO:0016887">
    <property type="term" value="F:ATP hydrolysis activity"/>
    <property type="evidence" value="ECO:0007669"/>
    <property type="project" value="InterPro"/>
</dbReference>
<dbReference type="SUPFAM" id="SSF52540">
    <property type="entry name" value="P-loop containing nucleoside triphosphate hydrolases"/>
    <property type="match status" value="2"/>
</dbReference>
<keyword evidence="6 10" id="KW-0067">ATP-binding</keyword>
<dbReference type="FunFam" id="3.40.50.300:FF:000127">
    <property type="entry name" value="Ribose import ATP-binding protein RbsA"/>
    <property type="match status" value="1"/>
</dbReference>
<keyword evidence="8" id="KW-0472">Membrane</keyword>
<protein>
    <submittedName>
        <fullName evidence="10">Galactose/methyl galactoside import ATP-binding protein MglA</fullName>
        <ecNumber evidence="10">3.6.3.17</ecNumber>
    </submittedName>
</protein>
<dbReference type="Proteomes" id="UP000095645">
    <property type="component" value="Unassembled WGS sequence"/>
</dbReference>
<keyword evidence="3" id="KW-1003">Cell membrane</keyword>
<organism evidence="10 11">
    <name type="scientific">Blautia obeum</name>
    <dbReference type="NCBI Taxonomy" id="40520"/>
    <lineage>
        <taxon>Bacteria</taxon>
        <taxon>Bacillati</taxon>
        <taxon>Bacillota</taxon>
        <taxon>Clostridia</taxon>
        <taxon>Lachnospirales</taxon>
        <taxon>Lachnospiraceae</taxon>
        <taxon>Blautia</taxon>
    </lineage>
</organism>
<dbReference type="InterPro" id="IPR003439">
    <property type="entry name" value="ABC_transporter-like_ATP-bd"/>
</dbReference>
<dbReference type="GO" id="GO:0005524">
    <property type="term" value="F:ATP binding"/>
    <property type="evidence" value="ECO:0007669"/>
    <property type="project" value="UniProtKB-KW"/>
</dbReference>
<dbReference type="CDD" id="cd03215">
    <property type="entry name" value="ABC_Carb_Monos_II"/>
    <property type="match status" value="1"/>
</dbReference>
<accession>A0A174EAP3</accession>
<feature type="domain" description="ABC transporter" evidence="9">
    <location>
        <begin position="253"/>
        <end position="505"/>
    </location>
</feature>
<evidence type="ECO:0000256" key="4">
    <source>
        <dbReference type="ARBA" id="ARBA00022737"/>
    </source>
</evidence>
<dbReference type="GO" id="GO:0005886">
    <property type="term" value="C:plasma membrane"/>
    <property type="evidence" value="ECO:0007669"/>
    <property type="project" value="UniProtKB-SubCell"/>
</dbReference>
<dbReference type="PANTHER" id="PTHR43790">
    <property type="entry name" value="CARBOHYDRATE TRANSPORT ATP-BINDING PROTEIN MG119-RELATED"/>
    <property type="match status" value="1"/>
</dbReference>
<dbReference type="Gene3D" id="3.40.50.300">
    <property type="entry name" value="P-loop containing nucleotide triphosphate hydrolases"/>
    <property type="match status" value="2"/>
</dbReference>